<comment type="caution">
    <text evidence="1">The sequence shown here is derived from an EMBL/GenBank/DDBJ whole genome shotgun (WGS) entry which is preliminary data.</text>
</comment>
<proteinExistence type="predicted"/>
<evidence type="ECO:0000313" key="1">
    <source>
        <dbReference type="EMBL" id="PSL12669.1"/>
    </source>
</evidence>
<name>A0A2P8ET62_9GAMM</name>
<reference evidence="1 2" key="1">
    <citation type="submission" date="2018-03" db="EMBL/GenBank/DDBJ databases">
        <title>Genomic Encyclopedia of Archaeal and Bacterial Type Strains, Phase II (KMG-II): from individual species to whole genera.</title>
        <authorList>
            <person name="Goeker M."/>
        </authorList>
    </citation>
    <scope>NUCLEOTIDE SEQUENCE [LARGE SCALE GENOMIC DNA]</scope>
    <source>
        <strain evidence="1 2">DSM 17586</strain>
    </source>
</reference>
<sequence length="52" mass="5801">MSIYMGTSAHDSSSSMIFFRAMIDARAEMAYTVKHCINNHESGRHADPVNNP</sequence>
<dbReference type="Proteomes" id="UP000242133">
    <property type="component" value="Unassembled WGS sequence"/>
</dbReference>
<dbReference type="EMBL" id="PYGI01000016">
    <property type="protein sequence ID" value="PSL12669.1"/>
    <property type="molecule type" value="Genomic_DNA"/>
</dbReference>
<keyword evidence="2" id="KW-1185">Reference proteome</keyword>
<dbReference type="AlphaFoldDB" id="A0A2P8ET62"/>
<evidence type="ECO:0000313" key="2">
    <source>
        <dbReference type="Proteomes" id="UP000242133"/>
    </source>
</evidence>
<accession>A0A2P8ET62</accession>
<gene>
    <name evidence="1" type="ORF">CLV44_11628</name>
</gene>
<protein>
    <submittedName>
        <fullName evidence="1">Uncharacterized protein</fullName>
    </submittedName>
</protein>
<organism evidence="1 2">
    <name type="scientific">Marinobacterium halophilum</name>
    <dbReference type="NCBI Taxonomy" id="267374"/>
    <lineage>
        <taxon>Bacteria</taxon>
        <taxon>Pseudomonadati</taxon>
        <taxon>Pseudomonadota</taxon>
        <taxon>Gammaproteobacteria</taxon>
        <taxon>Oceanospirillales</taxon>
        <taxon>Oceanospirillaceae</taxon>
        <taxon>Marinobacterium</taxon>
    </lineage>
</organism>